<dbReference type="InterPro" id="IPR011032">
    <property type="entry name" value="GroES-like_sf"/>
</dbReference>
<dbReference type="CDD" id="cd05283">
    <property type="entry name" value="CAD1"/>
    <property type="match status" value="1"/>
</dbReference>
<dbReference type="InterPro" id="IPR036291">
    <property type="entry name" value="NAD(P)-bd_dom_sf"/>
</dbReference>
<comment type="cofactor">
    <cofactor evidence="1 5">
        <name>Zn(2+)</name>
        <dbReference type="ChEBI" id="CHEBI:29105"/>
    </cofactor>
</comment>
<keyword evidence="4" id="KW-0560">Oxidoreductase</keyword>
<dbReference type="HOGENOM" id="CLU_026673_20_2_1"/>
<evidence type="ECO:0000256" key="1">
    <source>
        <dbReference type="ARBA" id="ARBA00001947"/>
    </source>
</evidence>
<feature type="domain" description="Enoyl reductase (ER)" evidence="6">
    <location>
        <begin position="19"/>
        <end position="355"/>
    </location>
</feature>
<gene>
    <name evidence="7" type="ORF">CERSUDRAFT_123438</name>
</gene>
<dbReference type="InterPro" id="IPR013149">
    <property type="entry name" value="ADH-like_C"/>
</dbReference>
<keyword evidence="2 5" id="KW-0479">Metal-binding</keyword>
<dbReference type="OrthoDB" id="1879366at2759"/>
<dbReference type="InterPro" id="IPR029752">
    <property type="entry name" value="D-isomer_DH_CS1"/>
</dbReference>
<dbReference type="Gene3D" id="3.90.180.10">
    <property type="entry name" value="Medium-chain alcohol dehydrogenases, catalytic domain"/>
    <property type="match status" value="1"/>
</dbReference>
<evidence type="ECO:0000256" key="3">
    <source>
        <dbReference type="ARBA" id="ARBA00022833"/>
    </source>
</evidence>
<dbReference type="SMART" id="SM00829">
    <property type="entry name" value="PKS_ER"/>
    <property type="match status" value="1"/>
</dbReference>
<dbReference type="InterPro" id="IPR013154">
    <property type="entry name" value="ADH-like_N"/>
</dbReference>
<dbReference type="PROSITE" id="PS00065">
    <property type="entry name" value="D_2_HYDROXYACID_DH_1"/>
    <property type="match status" value="1"/>
</dbReference>
<keyword evidence="8" id="KW-1185">Reference proteome</keyword>
<dbReference type="SUPFAM" id="SSF51735">
    <property type="entry name" value="NAD(P)-binding Rossmann-fold domains"/>
    <property type="match status" value="1"/>
</dbReference>
<dbReference type="AlphaFoldDB" id="M2PM96"/>
<evidence type="ECO:0000256" key="5">
    <source>
        <dbReference type="RuleBase" id="RU361277"/>
    </source>
</evidence>
<dbReference type="FunFam" id="3.40.50.720:FF:000022">
    <property type="entry name" value="Cinnamyl alcohol dehydrogenase"/>
    <property type="match status" value="1"/>
</dbReference>
<evidence type="ECO:0000256" key="4">
    <source>
        <dbReference type="ARBA" id="ARBA00023002"/>
    </source>
</evidence>
<name>M2PM96_CERS8</name>
<protein>
    <recommendedName>
        <fullName evidence="6">Enoyl reductase (ER) domain-containing protein</fullName>
    </recommendedName>
</protein>
<dbReference type="Pfam" id="PF00107">
    <property type="entry name" value="ADH_zinc_N"/>
    <property type="match status" value="1"/>
</dbReference>
<dbReference type="GO" id="GO:0008270">
    <property type="term" value="F:zinc ion binding"/>
    <property type="evidence" value="ECO:0007669"/>
    <property type="project" value="InterPro"/>
</dbReference>
<sequence>MSIPEIEFKGYGMISTDPSMWSEFQVVPITPKNFGPHDVEVAIKYCGVCGSDVHTLTGGWGKKPDVPLVVGHEIVGHVTRVGEAVAEFKPGDRVGVGAQIGSCGECRVCKAGDENYCPKMIHTYNGVYPDGVRTQGGYSTGIRAHEQFVFKIPDGLELRDAATMTCAGLTVFSPLKVNGCGPGKTVGVIGIGGLGHYAILFAKAMGATVYAFSHSASKEADIRKMGADFVVSTHDLDYYKPLQGTLDIIISTIDHFSPDRPLKSYLSMLRPHGRFVTCGLPDADNPLPTIHAFDLMYNGCYIGGTHMGSKREAIEMLQLAADKGVKPWIQELPMSQAKTAVEGVKTGKARYRYVLKQDLVNYD</sequence>
<reference evidence="7 8" key="1">
    <citation type="journal article" date="2012" name="Proc. Natl. Acad. Sci. U.S.A.">
        <title>Comparative genomics of Ceriporiopsis subvermispora and Phanerochaete chrysosporium provide insight into selective ligninolysis.</title>
        <authorList>
            <person name="Fernandez-Fueyo E."/>
            <person name="Ruiz-Duenas F.J."/>
            <person name="Ferreira P."/>
            <person name="Floudas D."/>
            <person name="Hibbett D.S."/>
            <person name="Canessa P."/>
            <person name="Larrondo L.F."/>
            <person name="James T.Y."/>
            <person name="Seelenfreund D."/>
            <person name="Lobos S."/>
            <person name="Polanco R."/>
            <person name="Tello M."/>
            <person name="Honda Y."/>
            <person name="Watanabe T."/>
            <person name="Watanabe T."/>
            <person name="Ryu J.S."/>
            <person name="Kubicek C.P."/>
            <person name="Schmoll M."/>
            <person name="Gaskell J."/>
            <person name="Hammel K.E."/>
            <person name="St John F.J."/>
            <person name="Vanden Wymelenberg A."/>
            <person name="Sabat G."/>
            <person name="Splinter BonDurant S."/>
            <person name="Syed K."/>
            <person name="Yadav J.S."/>
            <person name="Doddapaneni H."/>
            <person name="Subramanian V."/>
            <person name="Lavin J.L."/>
            <person name="Oguiza J.A."/>
            <person name="Perez G."/>
            <person name="Pisabarro A.G."/>
            <person name="Ramirez L."/>
            <person name="Santoyo F."/>
            <person name="Master E."/>
            <person name="Coutinho P.M."/>
            <person name="Henrissat B."/>
            <person name="Lombard V."/>
            <person name="Magnuson J.K."/>
            <person name="Kuees U."/>
            <person name="Hori C."/>
            <person name="Igarashi K."/>
            <person name="Samejima M."/>
            <person name="Held B.W."/>
            <person name="Barry K.W."/>
            <person name="LaButti K.M."/>
            <person name="Lapidus A."/>
            <person name="Lindquist E.A."/>
            <person name="Lucas S.M."/>
            <person name="Riley R."/>
            <person name="Salamov A.A."/>
            <person name="Hoffmeister D."/>
            <person name="Schwenk D."/>
            <person name="Hadar Y."/>
            <person name="Yarden O."/>
            <person name="de Vries R.P."/>
            <person name="Wiebenga A."/>
            <person name="Stenlid J."/>
            <person name="Eastwood D."/>
            <person name="Grigoriev I.V."/>
            <person name="Berka R.M."/>
            <person name="Blanchette R.A."/>
            <person name="Kersten P."/>
            <person name="Martinez A.T."/>
            <person name="Vicuna R."/>
            <person name="Cullen D."/>
        </authorList>
    </citation>
    <scope>NUCLEOTIDE SEQUENCE [LARGE SCALE GENOMIC DNA]</scope>
    <source>
        <strain evidence="7 8">B</strain>
    </source>
</reference>
<dbReference type="Pfam" id="PF08240">
    <property type="entry name" value="ADH_N"/>
    <property type="match status" value="1"/>
</dbReference>
<dbReference type="PANTHER" id="PTHR42683">
    <property type="entry name" value="ALDEHYDE REDUCTASE"/>
    <property type="match status" value="1"/>
</dbReference>
<dbReference type="EMBL" id="KB445796">
    <property type="protein sequence ID" value="EMD37494.1"/>
    <property type="molecule type" value="Genomic_DNA"/>
</dbReference>
<dbReference type="GO" id="GO:0016616">
    <property type="term" value="F:oxidoreductase activity, acting on the CH-OH group of donors, NAD or NADP as acceptor"/>
    <property type="evidence" value="ECO:0007669"/>
    <property type="project" value="InterPro"/>
</dbReference>
<accession>M2PM96</accession>
<dbReference type="STRING" id="914234.M2PM96"/>
<dbReference type="InterPro" id="IPR047109">
    <property type="entry name" value="CAD-like"/>
</dbReference>
<evidence type="ECO:0000313" key="7">
    <source>
        <dbReference type="EMBL" id="EMD37494.1"/>
    </source>
</evidence>
<evidence type="ECO:0000256" key="2">
    <source>
        <dbReference type="ARBA" id="ARBA00022723"/>
    </source>
</evidence>
<dbReference type="Gene3D" id="3.40.50.720">
    <property type="entry name" value="NAD(P)-binding Rossmann-like Domain"/>
    <property type="match status" value="1"/>
</dbReference>
<evidence type="ECO:0000259" key="6">
    <source>
        <dbReference type="SMART" id="SM00829"/>
    </source>
</evidence>
<keyword evidence="3 5" id="KW-0862">Zinc</keyword>
<dbReference type="PROSITE" id="PS00059">
    <property type="entry name" value="ADH_ZINC"/>
    <property type="match status" value="1"/>
</dbReference>
<organism evidence="7 8">
    <name type="scientific">Ceriporiopsis subvermispora (strain B)</name>
    <name type="common">White-rot fungus</name>
    <name type="synonym">Gelatoporia subvermispora</name>
    <dbReference type="NCBI Taxonomy" id="914234"/>
    <lineage>
        <taxon>Eukaryota</taxon>
        <taxon>Fungi</taxon>
        <taxon>Dikarya</taxon>
        <taxon>Basidiomycota</taxon>
        <taxon>Agaricomycotina</taxon>
        <taxon>Agaricomycetes</taxon>
        <taxon>Polyporales</taxon>
        <taxon>Gelatoporiaceae</taxon>
        <taxon>Gelatoporia</taxon>
    </lineage>
</organism>
<comment type="similarity">
    <text evidence="5">Belongs to the zinc-containing alcohol dehydrogenase family.</text>
</comment>
<dbReference type="SUPFAM" id="SSF50129">
    <property type="entry name" value="GroES-like"/>
    <property type="match status" value="1"/>
</dbReference>
<dbReference type="InterPro" id="IPR002328">
    <property type="entry name" value="ADH_Zn_CS"/>
</dbReference>
<dbReference type="Proteomes" id="UP000016930">
    <property type="component" value="Unassembled WGS sequence"/>
</dbReference>
<evidence type="ECO:0000313" key="8">
    <source>
        <dbReference type="Proteomes" id="UP000016930"/>
    </source>
</evidence>
<dbReference type="InterPro" id="IPR020843">
    <property type="entry name" value="ER"/>
</dbReference>
<proteinExistence type="inferred from homology"/>